<dbReference type="Pfam" id="PF00152">
    <property type="entry name" value="tRNA-synt_2"/>
    <property type="match status" value="1"/>
</dbReference>
<comment type="similarity">
    <text evidence="3">In the C-terminal section; belongs to the class-II aminoacyl-tRNA synthetase family.</text>
</comment>
<dbReference type="HAMAP" id="MF_00252">
    <property type="entry name" value="Lys_tRNA_synth_class2"/>
    <property type="match status" value="1"/>
</dbReference>
<comment type="catalytic activity">
    <reaction evidence="18 19">
        <text>tRNA(Lys) + L-lysine + ATP = L-lysyl-tRNA(Lys) + AMP + diphosphate</text>
        <dbReference type="Rhea" id="RHEA:20792"/>
        <dbReference type="Rhea" id="RHEA-COMP:9696"/>
        <dbReference type="Rhea" id="RHEA-COMP:9697"/>
        <dbReference type="ChEBI" id="CHEBI:30616"/>
        <dbReference type="ChEBI" id="CHEBI:32551"/>
        <dbReference type="ChEBI" id="CHEBI:33019"/>
        <dbReference type="ChEBI" id="CHEBI:78442"/>
        <dbReference type="ChEBI" id="CHEBI:78529"/>
        <dbReference type="ChEBI" id="CHEBI:456215"/>
        <dbReference type="EC" id="6.1.1.6"/>
    </reaction>
</comment>
<dbReference type="Gene3D" id="2.40.50.140">
    <property type="entry name" value="Nucleic acid-binding proteins"/>
    <property type="match status" value="1"/>
</dbReference>
<evidence type="ECO:0000256" key="16">
    <source>
        <dbReference type="ARBA" id="ARBA00024681"/>
    </source>
</evidence>
<dbReference type="AlphaFoldDB" id="A0A3D9UPC6"/>
<feature type="binding site" evidence="19">
    <location>
        <position position="1053"/>
    </location>
    <ligand>
        <name>Mg(2+)</name>
        <dbReference type="ChEBI" id="CHEBI:18420"/>
        <label>2</label>
    </ligand>
</feature>
<keyword evidence="19" id="KW-0460">Magnesium</keyword>
<gene>
    <name evidence="19" type="primary">lysS</name>
    <name evidence="22" type="ORF">DFJ65_1287</name>
</gene>
<keyword evidence="9 19" id="KW-0547">Nucleotide-binding</keyword>
<feature type="transmembrane region" description="Helical" evidence="20">
    <location>
        <begin position="31"/>
        <end position="52"/>
    </location>
</feature>
<evidence type="ECO:0000256" key="14">
    <source>
        <dbReference type="ARBA" id="ARBA00023251"/>
    </source>
</evidence>
<keyword evidence="4" id="KW-1003">Cell membrane</keyword>
<dbReference type="SUPFAM" id="SSF55681">
    <property type="entry name" value="Class II aaRS and biotin synthetases"/>
    <property type="match status" value="1"/>
</dbReference>
<evidence type="ECO:0000259" key="21">
    <source>
        <dbReference type="PROSITE" id="PS50862"/>
    </source>
</evidence>
<dbReference type="GO" id="GO:0005886">
    <property type="term" value="C:plasma membrane"/>
    <property type="evidence" value="ECO:0007669"/>
    <property type="project" value="UniProtKB-SubCell"/>
</dbReference>
<keyword evidence="14" id="KW-0046">Antibiotic resistance</keyword>
<dbReference type="PROSITE" id="PS50862">
    <property type="entry name" value="AA_TRNA_LIGASE_II"/>
    <property type="match status" value="1"/>
</dbReference>
<dbReference type="GO" id="GO:0000049">
    <property type="term" value="F:tRNA binding"/>
    <property type="evidence" value="ECO:0007669"/>
    <property type="project" value="TreeGrafter"/>
</dbReference>
<comment type="cofactor">
    <cofactor evidence="19">
        <name>Mg(2+)</name>
        <dbReference type="ChEBI" id="CHEBI:18420"/>
    </cofactor>
    <text evidence="19">Binds 3 Mg(2+) ions per subunit.</text>
</comment>
<keyword evidence="7 20" id="KW-0812">Transmembrane</keyword>
<feature type="transmembrane region" description="Helical" evidence="20">
    <location>
        <begin position="98"/>
        <end position="119"/>
    </location>
</feature>
<evidence type="ECO:0000313" key="22">
    <source>
        <dbReference type="EMBL" id="REF30283.1"/>
    </source>
</evidence>
<keyword evidence="5 19" id="KW-0436">Ligase</keyword>
<keyword evidence="23" id="KW-1185">Reference proteome</keyword>
<evidence type="ECO:0000256" key="12">
    <source>
        <dbReference type="ARBA" id="ARBA00023098"/>
    </source>
</evidence>
<dbReference type="NCBIfam" id="NF001756">
    <property type="entry name" value="PRK00484.1"/>
    <property type="match status" value="1"/>
</dbReference>
<keyword evidence="11 20" id="KW-1133">Transmembrane helix</keyword>
<comment type="caution">
    <text evidence="22">The sequence shown here is derived from an EMBL/GenBank/DDBJ whole genome shotgun (WGS) entry which is preliminary data.</text>
</comment>
<dbReference type="EMBL" id="QTUA01000001">
    <property type="protein sequence ID" value="REF30283.1"/>
    <property type="molecule type" value="Genomic_DNA"/>
</dbReference>
<feature type="transmembrane region" description="Helical" evidence="20">
    <location>
        <begin position="144"/>
        <end position="163"/>
    </location>
</feature>
<comment type="similarity">
    <text evidence="2">In the N-terminal section; belongs to the LPG synthetase family.</text>
</comment>
<dbReference type="PANTHER" id="PTHR42918:SF15">
    <property type="entry name" value="LYSINE--TRNA LIGASE, CHLOROPLASTIC_MITOCHONDRIAL"/>
    <property type="match status" value="1"/>
</dbReference>
<dbReference type="InterPro" id="IPR002313">
    <property type="entry name" value="Lys-tRNA-ligase_II"/>
</dbReference>
<evidence type="ECO:0000256" key="20">
    <source>
        <dbReference type="SAM" id="Phobius"/>
    </source>
</evidence>
<evidence type="ECO:0000256" key="11">
    <source>
        <dbReference type="ARBA" id="ARBA00022989"/>
    </source>
</evidence>
<dbReference type="GO" id="GO:0005829">
    <property type="term" value="C:cytosol"/>
    <property type="evidence" value="ECO:0007669"/>
    <property type="project" value="TreeGrafter"/>
</dbReference>
<feature type="transmembrane region" description="Helical" evidence="20">
    <location>
        <begin position="240"/>
        <end position="261"/>
    </location>
</feature>
<dbReference type="SUPFAM" id="SSF50249">
    <property type="entry name" value="Nucleic acid-binding proteins"/>
    <property type="match status" value="1"/>
</dbReference>
<dbReference type="NCBIfam" id="TIGR00499">
    <property type="entry name" value="lysS_bact"/>
    <property type="match status" value="1"/>
</dbReference>
<reference evidence="22 23" key="1">
    <citation type="submission" date="2018-08" db="EMBL/GenBank/DDBJ databases">
        <title>Sequencing the genomes of 1000 actinobacteria strains.</title>
        <authorList>
            <person name="Klenk H.-P."/>
        </authorList>
    </citation>
    <scope>NUCLEOTIDE SEQUENCE [LARGE SCALE GENOMIC DNA]</scope>
    <source>
        <strain evidence="22 23">DSM 22967</strain>
    </source>
</reference>
<keyword evidence="8 19" id="KW-0479">Metal-binding</keyword>
<dbReference type="EC" id="6.1.1.6" evidence="19"/>
<keyword evidence="10 19" id="KW-0067">ATP-binding</keyword>
<keyword evidence="15" id="KW-0511">Multifunctional enzyme</keyword>
<accession>A0A3D9UPC6</accession>
<evidence type="ECO:0000256" key="6">
    <source>
        <dbReference type="ARBA" id="ARBA00022679"/>
    </source>
</evidence>
<feature type="binding site" evidence="19">
    <location>
        <position position="1053"/>
    </location>
    <ligand>
        <name>Mg(2+)</name>
        <dbReference type="ChEBI" id="CHEBI:18420"/>
        <label>1</label>
    </ligand>
</feature>
<organism evidence="22 23">
    <name type="scientific">Calidifontibacter indicus</name>
    <dbReference type="NCBI Taxonomy" id="419650"/>
    <lineage>
        <taxon>Bacteria</taxon>
        <taxon>Bacillati</taxon>
        <taxon>Actinomycetota</taxon>
        <taxon>Actinomycetes</taxon>
        <taxon>Micrococcales</taxon>
        <taxon>Dermacoccaceae</taxon>
        <taxon>Calidifontibacter</taxon>
    </lineage>
</organism>
<dbReference type="InterPro" id="IPR012340">
    <property type="entry name" value="NA-bd_OB-fold"/>
</dbReference>
<comment type="subunit">
    <text evidence="19">Homodimer.</text>
</comment>
<evidence type="ECO:0000256" key="9">
    <source>
        <dbReference type="ARBA" id="ARBA00022741"/>
    </source>
</evidence>
<dbReference type="InterPro" id="IPR018149">
    <property type="entry name" value="Lys-tRNA-synth_II_C"/>
</dbReference>
<proteinExistence type="inferred from homology"/>
<dbReference type="InterPro" id="IPR006195">
    <property type="entry name" value="aa-tRNA-synth_II"/>
</dbReference>
<evidence type="ECO:0000256" key="2">
    <source>
        <dbReference type="ARBA" id="ARBA00005270"/>
    </source>
</evidence>
<dbReference type="Pfam" id="PF16995">
    <property type="entry name" value="tRNA-synt_2_TM"/>
    <property type="match status" value="1"/>
</dbReference>
<dbReference type="GO" id="GO:0050071">
    <property type="term" value="F:phosphatidylglycerol lysyltransferase activity"/>
    <property type="evidence" value="ECO:0007669"/>
    <property type="project" value="UniProtKB-EC"/>
</dbReference>
<evidence type="ECO:0000256" key="8">
    <source>
        <dbReference type="ARBA" id="ARBA00022723"/>
    </source>
</evidence>
<evidence type="ECO:0000256" key="18">
    <source>
        <dbReference type="ARBA" id="ARBA00048573"/>
    </source>
</evidence>
<keyword evidence="19" id="KW-0963">Cytoplasm</keyword>
<keyword evidence="13 19" id="KW-0030">Aminoacyl-tRNA synthetase</keyword>
<feature type="binding site" evidence="19">
    <location>
        <position position="1046"/>
    </location>
    <ligand>
        <name>Mg(2+)</name>
        <dbReference type="ChEBI" id="CHEBI:18420"/>
        <label>1</label>
    </ligand>
</feature>
<dbReference type="GO" id="GO:0006629">
    <property type="term" value="P:lipid metabolic process"/>
    <property type="evidence" value="ECO:0007669"/>
    <property type="project" value="UniProtKB-KW"/>
</dbReference>
<dbReference type="CDD" id="cd04322">
    <property type="entry name" value="LysRS_N"/>
    <property type="match status" value="1"/>
</dbReference>
<sequence length="1141" mass="124248">MIASKLLKGSINSYGGPTDATRERVGLPEAVATWLGRLLLIAALWSFASLILPLRIVGLVVSDVLSLLGLPAEPSLFIAVLTLVLAGAVRRRLRAAHTVVVIFMALTALSSAAMALTAVNDPDSGLGARLHGMTRDYLEIRSGVRFNVVALVLQVAVLVLVLLSRRAFPAKLQKGSLRVAFGVLVGGLAVSAAVAFVLTLAFPHRLVGIGERARWSIRSAFGVETGPGTPSFHGHVGPHWVYVIAGLISAVALVFALLAMWRAGHSGAWQSADDELAVRELLLRHGEDDSLGYFATRRDKEVVFSPDRRAVLTYRNEGSVSVASADPIGDRAAWPAAIEAWRAQSRERGLYCAVLSSSEAATEQYVAAGLRAFPLGDEAIIDAEMFSLRGRSMRPVRQAVTRISRAGYTAQVRRHGELNQDELAEIERLATEWRGNETERGFSMALNRLGDPADARCVLITARDAHGVIRGFLSFVPWGVRGVSLDLMRRDRSAENGLNEYMVAKLLELGGALGIRRVSLNFAVFRNVFSTADQVGAGPITKLTDAALSFASRFYQLETLYRSNDKYRPTWVPRMLCYDPMLTVARAGLAMGVAEGFVRPIGPRFLIGPRPEEIQPPRTDPGFVEAVRAQEELLLVPEPDGVVLGDQQRVRREKLDLLRASGEEGYPVSVPRTHRVGELLERYPDLPADTVTGEEVSVSGRVHAWRDLGGVTFAVLDDEGHRIQSMVTADGTPAPARDLWRRAVDLGDLVSVTGRVATSRNGELSVLVASWVMASKCLSPMPGPGSQLSDEVRARSRSLELLVDPTSLQMLQRRFVGVRTMREVFAEKGFTEVETPMLQSVHGGATARPFKTHINAYNMGLYLRIAPELYLKRLAVGGMQKVFELNRNFRNEGVDATHNPEFTSLEAYQAYGDYNTMRDLMREVVLRTATAVNGRPVAYRPDGSGGSTEIDLDRPWPVVTVHDAVSKAVGETVTSSMPLAEMVRICRDHGVGVPAGAGSGKLVMELYEALVEKQTTFPTFYQDFPVEVSPLARPGRNDPLVAEQWDLVAFGTELGTAYSELIDPVDQRDRLTRQSLAAAAGDPEAMELDEAFLAALELGMPPTGGLGFGVDRLIMMLLGTNIRSTLAFPFVRPAGNEQLGR</sequence>
<comment type="similarity">
    <text evidence="19">Belongs to the class-II aminoacyl-tRNA synthetase family.</text>
</comment>
<dbReference type="Pfam" id="PF09924">
    <property type="entry name" value="LPG_synthase_C"/>
    <property type="match status" value="1"/>
</dbReference>
<comment type="catalytic activity">
    <reaction evidence="17">
        <text>L-lysyl-tRNA(Lys) + a 1,2-diacyl-sn-glycero-3-phospho-(1'-sn-glycerol) = a 1,2-diacyl-sn-glycero-3-phospho-1'-(3'-O-L-lysyl)-sn-glycerol + tRNA(Lys)</text>
        <dbReference type="Rhea" id="RHEA:10668"/>
        <dbReference type="Rhea" id="RHEA-COMP:9696"/>
        <dbReference type="Rhea" id="RHEA-COMP:9697"/>
        <dbReference type="ChEBI" id="CHEBI:64716"/>
        <dbReference type="ChEBI" id="CHEBI:75792"/>
        <dbReference type="ChEBI" id="CHEBI:78442"/>
        <dbReference type="ChEBI" id="CHEBI:78529"/>
        <dbReference type="EC" id="2.3.2.3"/>
    </reaction>
</comment>
<dbReference type="RefSeq" id="WP_245950056.1">
    <property type="nucleotide sequence ID" value="NZ_QTUA01000001.1"/>
</dbReference>
<dbReference type="GO" id="GO:0005524">
    <property type="term" value="F:ATP binding"/>
    <property type="evidence" value="ECO:0007669"/>
    <property type="project" value="UniProtKB-UniRule"/>
</dbReference>
<evidence type="ECO:0000256" key="17">
    <source>
        <dbReference type="ARBA" id="ARBA00047540"/>
    </source>
</evidence>
<keyword evidence="20" id="KW-0472">Membrane</keyword>
<dbReference type="InterPro" id="IPR031553">
    <property type="entry name" value="tRNA-synt_2_TM"/>
</dbReference>
<protein>
    <recommendedName>
        <fullName evidence="19">Lysine--tRNA ligase</fullName>
        <ecNumber evidence="19">6.1.1.6</ecNumber>
    </recommendedName>
    <alternativeName>
        <fullName evidence="19">Lysyl-tRNA synthetase</fullName>
        <shortName evidence="19">LysRS</shortName>
    </alternativeName>
</protein>
<evidence type="ECO:0000256" key="1">
    <source>
        <dbReference type="ARBA" id="ARBA00004651"/>
    </source>
</evidence>
<dbReference type="InterPro" id="IPR004365">
    <property type="entry name" value="NA-bd_OB_tRNA"/>
</dbReference>
<keyword evidence="12" id="KW-0443">Lipid metabolism</keyword>
<dbReference type="GO" id="GO:0006430">
    <property type="term" value="P:lysyl-tRNA aminoacylation"/>
    <property type="evidence" value="ECO:0007669"/>
    <property type="project" value="UniProtKB-UniRule"/>
</dbReference>
<evidence type="ECO:0000313" key="23">
    <source>
        <dbReference type="Proteomes" id="UP000256253"/>
    </source>
</evidence>
<keyword evidence="6" id="KW-0808">Transferase</keyword>
<feature type="transmembrane region" description="Helical" evidence="20">
    <location>
        <begin position="175"/>
        <end position="202"/>
    </location>
</feature>
<dbReference type="InterPro" id="IPR044136">
    <property type="entry name" value="Lys-tRNA-ligase_II_N"/>
</dbReference>
<dbReference type="InterPro" id="IPR024320">
    <property type="entry name" value="LPG_synthase_C"/>
</dbReference>
<name>A0A3D9UPC6_9MICO</name>
<dbReference type="PRINTS" id="PR00982">
    <property type="entry name" value="TRNASYNTHLYS"/>
</dbReference>
<dbReference type="Proteomes" id="UP000256253">
    <property type="component" value="Unassembled WGS sequence"/>
</dbReference>
<evidence type="ECO:0000256" key="7">
    <source>
        <dbReference type="ARBA" id="ARBA00022692"/>
    </source>
</evidence>
<feature type="transmembrane region" description="Helical" evidence="20">
    <location>
        <begin position="64"/>
        <end position="86"/>
    </location>
</feature>
<evidence type="ECO:0000256" key="15">
    <source>
        <dbReference type="ARBA" id="ARBA00023268"/>
    </source>
</evidence>
<evidence type="ECO:0000256" key="5">
    <source>
        <dbReference type="ARBA" id="ARBA00022598"/>
    </source>
</evidence>
<evidence type="ECO:0000256" key="3">
    <source>
        <dbReference type="ARBA" id="ARBA00009968"/>
    </source>
</evidence>
<evidence type="ECO:0000256" key="4">
    <source>
        <dbReference type="ARBA" id="ARBA00022475"/>
    </source>
</evidence>
<comment type="subcellular location">
    <subcellularLocation>
        <location evidence="1">Cell membrane</location>
        <topology evidence="1">Multi-pass membrane protein</topology>
    </subcellularLocation>
    <subcellularLocation>
        <location evidence="19">Cytoplasm</location>
    </subcellularLocation>
</comment>
<dbReference type="Pfam" id="PF01336">
    <property type="entry name" value="tRNA_anti-codon"/>
    <property type="match status" value="1"/>
</dbReference>
<dbReference type="InterPro" id="IPR004364">
    <property type="entry name" value="Aa-tRNA-synt_II"/>
</dbReference>
<dbReference type="Gene3D" id="3.30.930.10">
    <property type="entry name" value="Bira Bifunctional Protein, Domain 2"/>
    <property type="match status" value="1"/>
</dbReference>
<feature type="domain" description="Aminoacyl-transfer RNA synthetases class-II family profile" evidence="21">
    <location>
        <begin position="819"/>
        <end position="1133"/>
    </location>
</feature>
<dbReference type="InterPro" id="IPR045864">
    <property type="entry name" value="aa-tRNA-synth_II/BPL/LPL"/>
</dbReference>
<evidence type="ECO:0000256" key="10">
    <source>
        <dbReference type="ARBA" id="ARBA00022840"/>
    </source>
</evidence>
<evidence type="ECO:0000256" key="19">
    <source>
        <dbReference type="HAMAP-Rule" id="MF_00252"/>
    </source>
</evidence>
<evidence type="ECO:0000256" key="13">
    <source>
        <dbReference type="ARBA" id="ARBA00023146"/>
    </source>
</evidence>
<keyword evidence="19" id="KW-0648">Protein biosynthesis</keyword>
<dbReference type="PANTHER" id="PTHR42918">
    <property type="entry name" value="LYSYL-TRNA SYNTHETASE"/>
    <property type="match status" value="1"/>
</dbReference>
<dbReference type="GO" id="GO:0046677">
    <property type="term" value="P:response to antibiotic"/>
    <property type="evidence" value="ECO:0007669"/>
    <property type="project" value="UniProtKB-KW"/>
</dbReference>
<comment type="function">
    <text evidence="16">Catalyzes the production of L-lysyl-tRNA(Lys)transfer and the transfer of a lysyl group from L-lysyl-tRNA(Lys) to membrane-bound phosphatidylglycerol (PG), which produces lysylphosphatidylglycerol (LPG), one of the components of the bacterial membrane with a positive net charge. LPG synthesis contributes to the resistance to cationic antimicrobial peptides (CAMPs) and likely protects M.tuberculosis against the CAMPs produced by competiting microorganisms (bacteriocins). In fact, the modification of anionic phosphatidylglycerol with positively charged L-lysine results in repulsion of the peptides.</text>
</comment>
<dbReference type="GO" id="GO:0004824">
    <property type="term" value="F:lysine-tRNA ligase activity"/>
    <property type="evidence" value="ECO:0007669"/>
    <property type="project" value="UniProtKB-UniRule"/>
</dbReference>
<dbReference type="NCBIfam" id="NF002821">
    <property type="entry name" value="PRK02983.1"/>
    <property type="match status" value="1"/>
</dbReference>
<dbReference type="GO" id="GO:0000287">
    <property type="term" value="F:magnesium ion binding"/>
    <property type="evidence" value="ECO:0007669"/>
    <property type="project" value="UniProtKB-UniRule"/>
</dbReference>